<comment type="caution">
    <text evidence="21">The sequence shown here is derived from an EMBL/GenBank/DDBJ whole genome shotgun (WGS) entry which is preliminary data.</text>
</comment>
<dbReference type="InterPro" id="IPR025669">
    <property type="entry name" value="AAA_dom"/>
</dbReference>
<comment type="similarity">
    <text evidence="3">Belongs to the CpsD/CapB family.</text>
</comment>
<dbReference type="Pfam" id="PF02706">
    <property type="entry name" value="Wzz"/>
    <property type="match status" value="1"/>
</dbReference>
<keyword evidence="22" id="KW-1185">Reference proteome</keyword>
<feature type="transmembrane region" description="Helical" evidence="18">
    <location>
        <begin position="21"/>
        <end position="39"/>
    </location>
</feature>
<evidence type="ECO:0000256" key="16">
    <source>
        <dbReference type="ARBA" id="ARBA00051245"/>
    </source>
</evidence>
<dbReference type="Proteomes" id="UP000293865">
    <property type="component" value="Unassembled WGS sequence"/>
</dbReference>
<dbReference type="OrthoDB" id="9812433at2"/>
<feature type="region of interest" description="Disordered" evidence="17">
    <location>
        <begin position="449"/>
        <end position="473"/>
    </location>
</feature>
<dbReference type="AlphaFoldDB" id="A0A4Q2L6A5"/>
<dbReference type="NCBIfam" id="TIGR01007">
    <property type="entry name" value="eps_fam"/>
    <property type="match status" value="1"/>
</dbReference>
<comment type="similarity">
    <text evidence="2">Belongs to the CpsC/CapA family.</text>
</comment>
<dbReference type="RefSeq" id="WP_129520025.1">
    <property type="nucleotide sequence ID" value="NZ_SDPN01000008.1"/>
</dbReference>
<feature type="domain" description="AAA" evidence="20">
    <location>
        <begin position="281"/>
        <end position="411"/>
    </location>
</feature>
<evidence type="ECO:0000256" key="10">
    <source>
        <dbReference type="ARBA" id="ARBA00022741"/>
    </source>
</evidence>
<evidence type="ECO:0000256" key="14">
    <source>
        <dbReference type="ARBA" id="ARBA00023136"/>
    </source>
</evidence>
<dbReference type="EC" id="2.7.10.2" evidence="5"/>
<keyword evidence="6" id="KW-1003">Cell membrane</keyword>
<evidence type="ECO:0000313" key="21">
    <source>
        <dbReference type="EMBL" id="RXZ71952.1"/>
    </source>
</evidence>
<evidence type="ECO:0000256" key="15">
    <source>
        <dbReference type="ARBA" id="ARBA00023137"/>
    </source>
</evidence>
<dbReference type="InterPro" id="IPR027417">
    <property type="entry name" value="P-loop_NTPase"/>
</dbReference>
<keyword evidence="13 18" id="KW-1133">Transmembrane helix</keyword>
<dbReference type="CDD" id="cd05387">
    <property type="entry name" value="BY-kinase"/>
    <property type="match status" value="1"/>
</dbReference>
<dbReference type="PANTHER" id="PTHR32309:SF13">
    <property type="entry name" value="FERRIC ENTEROBACTIN TRANSPORT PROTEIN FEPE"/>
    <property type="match status" value="1"/>
</dbReference>
<evidence type="ECO:0000259" key="19">
    <source>
        <dbReference type="Pfam" id="PF02706"/>
    </source>
</evidence>
<comment type="subcellular location">
    <subcellularLocation>
        <location evidence="1">Cell inner membrane</location>
        <topology evidence="1">Multi-pass membrane protein</topology>
    </subcellularLocation>
</comment>
<sequence>MSTTTNTMSIARAIAVIRKRWYLVLAAAILGGVGAFAVSNTVTPTYHSTASLYFSLRTGSSGSDINQGSAYTQAQMLSFARLATSSVVLDPVSEQFDGELTEPQLRRLMSVTIPQSTVILDVRVGSTDRRLAALVANRVADSLITAVDEVAPADADGNSTVSATVIEPAEPAIFQTFPNKQQDALLGAIAGFILACAALVFGSFLDTRVRSESALKSLTGVPILASIERFPKSSDPRPVALRQPDGRAAASVRRLRSALRFASASHETRSIVVTSSVHFEGKSSVAANLAVVVAETGARVLLIDANLRTPRVAEMFSRDGSVGLTTVLVDSVPFRSIVQPWAGSTLDILPSGEVPPNPVELLESARMSDLIREVVAEYDLVVIDTAPVLAGADALVMARQVDSTVVIVDYKRVRRAQLTTTLEALERSDAHISGLIPNGVKARARAMDDRRDAEVKKHTSARPKIPASSAAAE</sequence>
<keyword evidence="14 18" id="KW-0472">Membrane</keyword>
<evidence type="ECO:0000256" key="8">
    <source>
        <dbReference type="ARBA" id="ARBA00022679"/>
    </source>
</evidence>
<reference evidence="21 22" key="1">
    <citation type="submission" date="2019-01" db="EMBL/GenBank/DDBJ databases">
        <title>Agromyces.</title>
        <authorList>
            <person name="Li J."/>
        </authorList>
    </citation>
    <scope>NUCLEOTIDE SEQUENCE [LARGE SCALE GENOMIC DNA]</scope>
    <source>
        <strain evidence="21 22">DSM 15934</strain>
    </source>
</reference>
<evidence type="ECO:0000256" key="6">
    <source>
        <dbReference type="ARBA" id="ARBA00022475"/>
    </source>
</evidence>
<organism evidence="21 22">
    <name type="scientific">Agromyces albus</name>
    <dbReference type="NCBI Taxonomy" id="205332"/>
    <lineage>
        <taxon>Bacteria</taxon>
        <taxon>Bacillati</taxon>
        <taxon>Actinomycetota</taxon>
        <taxon>Actinomycetes</taxon>
        <taxon>Micrococcales</taxon>
        <taxon>Microbacteriaceae</taxon>
        <taxon>Agromyces</taxon>
    </lineage>
</organism>
<keyword evidence="15" id="KW-0829">Tyrosine-protein kinase</keyword>
<evidence type="ECO:0000256" key="17">
    <source>
        <dbReference type="SAM" id="MobiDB-lite"/>
    </source>
</evidence>
<keyword evidence="8 21" id="KW-0808">Transferase</keyword>
<evidence type="ECO:0000256" key="18">
    <source>
        <dbReference type="SAM" id="Phobius"/>
    </source>
</evidence>
<evidence type="ECO:0000256" key="11">
    <source>
        <dbReference type="ARBA" id="ARBA00022777"/>
    </source>
</evidence>
<dbReference type="InterPro" id="IPR003856">
    <property type="entry name" value="LPS_length_determ_N"/>
</dbReference>
<name>A0A4Q2L6A5_9MICO</name>
<evidence type="ECO:0000256" key="2">
    <source>
        <dbReference type="ARBA" id="ARBA00006683"/>
    </source>
</evidence>
<dbReference type="Gene3D" id="3.40.50.300">
    <property type="entry name" value="P-loop containing nucleotide triphosphate hydrolases"/>
    <property type="match status" value="1"/>
</dbReference>
<dbReference type="EMBL" id="SDPN01000008">
    <property type="protein sequence ID" value="RXZ71952.1"/>
    <property type="molecule type" value="Genomic_DNA"/>
</dbReference>
<accession>A0A4Q2L6A5</accession>
<keyword evidence="7" id="KW-0997">Cell inner membrane</keyword>
<evidence type="ECO:0000313" key="22">
    <source>
        <dbReference type="Proteomes" id="UP000293865"/>
    </source>
</evidence>
<evidence type="ECO:0000256" key="3">
    <source>
        <dbReference type="ARBA" id="ARBA00007316"/>
    </source>
</evidence>
<comment type="similarity">
    <text evidence="4">Belongs to the etk/wzc family.</text>
</comment>
<feature type="transmembrane region" description="Helical" evidence="18">
    <location>
        <begin position="184"/>
        <end position="205"/>
    </location>
</feature>
<evidence type="ECO:0000256" key="9">
    <source>
        <dbReference type="ARBA" id="ARBA00022692"/>
    </source>
</evidence>
<evidence type="ECO:0000259" key="20">
    <source>
        <dbReference type="Pfam" id="PF13614"/>
    </source>
</evidence>
<dbReference type="SUPFAM" id="SSF52540">
    <property type="entry name" value="P-loop containing nucleoside triphosphate hydrolases"/>
    <property type="match status" value="1"/>
</dbReference>
<evidence type="ECO:0000256" key="12">
    <source>
        <dbReference type="ARBA" id="ARBA00022840"/>
    </source>
</evidence>
<comment type="catalytic activity">
    <reaction evidence="16">
        <text>L-tyrosyl-[protein] + ATP = O-phospho-L-tyrosyl-[protein] + ADP + H(+)</text>
        <dbReference type="Rhea" id="RHEA:10596"/>
        <dbReference type="Rhea" id="RHEA-COMP:10136"/>
        <dbReference type="Rhea" id="RHEA-COMP:20101"/>
        <dbReference type="ChEBI" id="CHEBI:15378"/>
        <dbReference type="ChEBI" id="CHEBI:30616"/>
        <dbReference type="ChEBI" id="CHEBI:46858"/>
        <dbReference type="ChEBI" id="CHEBI:61978"/>
        <dbReference type="ChEBI" id="CHEBI:456216"/>
        <dbReference type="EC" id="2.7.10.2"/>
    </reaction>
</comment>
<dbReference type="InterPro" id="IPR005702">
    <property type="entry name" value="Wzc-like_C"/>
</dbReference>
<protein>
    <recommendedName>
        <fullName evidence="5">non-specific protein-tyrosine kinase</fullName>
        <ecNumber evidence="5">2.7.10.2</ecNumber>
    </recommendedName>
</protein>
<evidence type="ECO:0000256" key="7">
    <source>
        <dbReference type="ARBA" id="ARBA00022519"/>
    </source>
</evidence>
<evidence type="ECO:0000256" key="1">
    <source>
        <dbReference type="ARBA" id="ARBA00004429"/>
    </source>
</evidence>
<dbReference type="Pfam" id="PF13614">
    <property type="entry name" value="AAA_31"/>
    <property type="match status" value="1"/>
</dbReference>
<evidence type="ECO:0000256" key="5">
    <source>
        <dbReference type="ARBA" id="ARBA00011903"/>
    </source>
</evidence>
<dbReference type="PANTHER" id="PTHR32309">
    <property type="entry name" value="TYROSINE-PROTEIN KINASE"/>
    <property type="match status" value="1"/>
</dbReference>
<dbReference type="InterPro" id="IPR050445">
    <property type="entry name" value="Bact_polysacc_biosynth/exp"/>
</dbReference>
<gene>
    <name evidence="21" type="ORF">ESP51_06165</name>
</gene>
<dbReference type="GO" id="GO:0004715">
    <property type="term" value="F:non-membrane spanning protein tyrosine kinase activity"/>
    <property type="evidence" value="ECO:0007669"/>
    <property type="project" value="UniProtKB-EC"/>
</dbReference>
<keyword evidence="11 21" id="KW-0418">Kinase</keyword>
<dbReference type="GO" id="GO:0005886">
    <property type="term" value="C:plasma membrane"/>
    <property type="evidence" value="ECO:0007669"/>
    <property type="project" value="UniProtKB-SubCell"/>
</dbReference>
<keyword evidence="9 18" id="KW-0812">Transmembrane</keyword>
<evidence type="ECO:0000256" key="4">
    <source>
        <dbReference type="ARBA" id="ARBA00008883"/>
    </source>
</evidence>
<proteinExistence type="inferred from homology"/>
<keyword evidence="12" id="KW-0067">ATP-binding</keyword>
<keyword evidence="10" id="KW-0547">Nucleotide-binding</keyword>
<dbReference type="GO" id="GO:0005524">
    <property type="term" value="F:ATP binding"/>
    <property type="evidence" value="ECO:0007669"/>
    <property type="project" value="UniProtKB-KW"/>
</dbReference>
<feature type="domain" description="Polysaccharide chain length determinant N-terminal" evidence="19">
    <location>
        <begin position="7"/>
        <end position="95"/>
    </location>
</feature>
<evidence type="ECO:0000256" key="13">
    <source>
        <dbReference type="ARBA" id="ARBA00022989"/>
    </source>
</evidence>